<dbReference type="KEGG" id="agf:ET445_00170"/>
<feature type="transmembrane region" description="Helical" evidence="1">
    <location>
        <begin position="18"/>
        <end position="36"/>
    </location>
</feature>
<dbReference type="RefSeq" id="WP_129187758.1">
    <property type="nucleotide sequence ID" value="NZ_CP035491.1"/>
</dbReference>
<keyword evidence="1" id="KW-1133">Transmembrane helix</keyword>
<dbReference type="Proteomes" id="UP000291259">
    <property type="component" value="Chromosome"/>
</dbReference>
<dbReference type="EMBL" id="CP035491">
    <property type="protein sequence ID" value="QAY71979.1"/>
    <property type="molecule type" value="Genomic_DNA"/>
</dbReference>
<protein>
    <recommendedName>
        <fullName evidence="4">PH domain-containing protein</fullName>
    </recommendedName>
</protein>
<dbReference type="AlphaFoldDB" id="A0A4P6FCB5"/>
<accession>A0A4P6FCB5</accession>
<gene>
    <name evidence="2" type="ORF">ET445_00170</name>
</gene>
<sequence length="163" mass="18288">MDRSDELSLVGIGRVSRVIGVVVAAIWVAAFTLGGVTTGKPWLEIVLVNLPALALFVRALMIGVRIDDDGLLITSWFRTYRFPRARIDEVPNWRYSGYINRWSVRDVMARHVRMLVLNVDDKDWEFPATAMSRRVADRVVPQLAHRLDAVSADAPPVSTSDQS</sequence>
<proteinExistence type="predicted"/>
<keyword evidence="1" id="KW-0472">Membrane</keyword>
<reference evidence="2 3" key="1">
    <citation type="submission" date="2019-01" db="EMBL/GenBank/DDBJ databases">
        <title>Genome sequencing of strain FW100M-8.</title>
        <authorList>
            <person name="Heo J."/>
            <person name="Kim S.-J."/>
            <person name="Kim J.-S."/>
            <person name="Hong S.-B."/>
            <person name="Kwon S.-W."/>
        </authorList>
    </citation>
    <scope>NUCLEOTIDE SEQUENCE [LARGE SCALE GENOMIC DNA]</scope>
    <source>
        <strain evidence="2 3">FW100M-8</strain>
    </source>
</reference>
<dbReference type="OrthoDB" id="9928164at2"/>
<evidence type="ECO:0000256" key="1">
    <source>
        <dbReference type="SAM" id="Phobius"/>
    </source>
</evidence>
<evidence type="ECO:0008006" key="4">
    <source>
        <dbReference type="Google" id="ProtNLM"/>
    </source>
</evidence>
<keyword evidence="3" id="KW-1185">Reference proteome</keyword>
<feature type="transmembrane region" description="Helical" evidence="1">
    <location>
        <begin position="42"/>
        <end position="61"/>
    </location>
</feature>
<name>A0A4P6FCB5_9MICO</name>
<evidence type="ECO:0000313" key="2">
    <source>
        <dbReference type="EMBL" id="QAY71979.1"/>
    </source>
</evidence>
<evidence type="ECO:0000313" key="3">
    <source>
        <dbReference type="Proteomes" id="UP000291259"/>
    </source>
</evidence>
<keyword evidence="1" id="KW-0812">Transmembrane</keyword>
<organism evidence="2 3">
    <name type="scientific">Agromyces protaetiae</name>
    <dbReference type="NCBI Taxonomy" id="2509455"/>
    <lineage>
        <taxon>Bacteria</taxon>
        <taxon>Bacillati</taxon>
        <taxon>Actinomycetota</taxon>
        <taxon>Actinomycetes</taxon>
        <taxon>Micrococcales</taxon>
        <taxon>Microbacteriaceae</taxon>
        <taxon>Agromyces</taxon>
    </lineage>
</organism>